<dbReference type="InterPro" id="IPR025948">
    <property type="entry name" value="HTH-like_dom"/>
</dbReference>
<feature type="domain" description="HTH-like" evidence="1">
    <location>
        <begin position="11"/>
        <end position="43"/>
    </location>
</feature>
<comment type="caution">
    <text evidence="2">The sequence shown here is derived from an EMBL/GenBank/DDBJ whole genome shotgun (WGS) entry which is preliminary data.</text>
</comment>
<sequence>MNKEDINENKEDDILEEEIKQIFKKSKNNYGSRKIKKELEKKG</sequence>
<accession>J5WKZ8</accession>
<gene>
    <name evidence="2" type="ORF">HMPREF1143_0418</name>
</gene>
<evidence type="ECO:0000313" key="2">
    <source>
        <dbReference type="EMBL" id="EJU22722.1"/>
    </source>
</evidence>
<organism evidence="2 3">
    <name type="scientific">Peptoanaerobacter stomatis</name>
    <dbReference type="NCBI Taxonomy" id="796937"/>
    <lineage>
        <taxon>Bacteria</taxon>
        <taxon>Bacillati</taxon>
        <taxon>Bacillota</taxon>
        <taxon>Clostridia</taxon>
        <taxon>Peptostreptococcales</taxon>
        <taxon>Filifactoraceae</taxon>
        <taxon>Peptoanaerobacter</taxon>
    </lineage>
</organism>
<reference evidence="2 3" key="1">
    <citation type="submission" date="2012-07" db="EMBL/GenBank/DDBJ databases">
        <authorList>
            <person name="Durkin A.S."/>
            <person name="McCorrison J."/>
            <person name="Torralba M."/>
            <person name="Gillis M."/>
            <person name="Methe B."/>
            <person name="Sutton G."/>
            <person name="Nelson K.E."/>
        </authorList>
    </citation>
    <scope>NUCLEOTIDE SEQUENCE [LARGE SCALE GENOMIC DNA]</scope>
    <source>
        <strain evidence="2 3">OBRC8</strain>
    </source>
</reference>
<evidence type="ECO:0000313" key="3">
    <source>
        <dbReference type="Proteomes" id="UP000005244"/>
    </source>
</evidence>
<dbReference type="Proteomes" id="UP000005244">
    <property type="component" value="Unassembled WGS sequence"/>
</dbReference>
<name>J5WKZ8_9FIRM</name>
<proteinExistence type="predicted"/>
<protein>
    <submittedName>
        <fullName evidence="2">HTH-like domain protein</fullName>
    </submittedName>
</protein>
<keyword evidence="3" id="KW-1185">Reference proteome</keyword>
<dbReference type="EMBL" id="ALNK01000019">
    <property type="protein sequence ID" value="EJU22722.1"/>
    <property type="molecule type" value="Genomic_DNA"/>
</dbReference>
<evidence type="ECO:0000259" key="1">
    <source>
        <dbReference type="Pfam" id="PF13276"/>
    </source>
</evidence>
<dbReference type="AlphaFoldDB" id="J5WKZ8"/>
<dbReference type="Pfam" id="PF13276">
    <property type="entry name" value="HTH_21"/>
    <property type="match status" value="1"/>
</dbReference>